<evidence type="ECO:0000256" key="1">
    <source>
        <dbReference type="ARBA" id="ARBA00022679"/>
    </source>
</evidence>
<dbReference type="InterPro" id="IPR011006">
    <property type="entry name" value="CheY-like_superfamily"/>
</dbReference>
<sequence length="501" mass="55684">MGQPLHDERPRVLIVDDEKFIRDILADFLGMEGYVVRTAEDGAAALTELTAAPYDMVISDLKMPRMGGIELLDAIATTAPNALTVIMTGFGTVETAIDAMKRGAYDYILKPFKVEEVIHVVQRGLEKQRLSAENLRLREALSLYKVSEAIAASLSLDEVLATVGDTALHEIRGDLVSTWLEDGEGGYFERQRLTQADGPSPETAIDADMGQLSAQAFLDHFAHDSTLLEQGTRGSIFFAKEAEVPLKSLLAVPLRMKTRLLGWIAVASFTRTRKFDEGQRKLLSIVASRAAAAIENARLYEDLRATFQQTIEGLARAIDKMDRYTSGHSERVALYAVYLATRLGLPPDVVETVRQSALMHDIGKIGCVMNLNKPGKLTQDEYEIFKRHPGYGRDILDPIKFLHPLIPGVHLHHERWDGRGYPLRLKGNDVPLIARIIAVADTYDAMTSDRAYRRALPHEVAVNEIELCSGTQFDPEVAAVFCKHLDDYREERTSAGEKVPE</sequence>
<keyword evidence="2" id="KW-0418">Kinase</keyword>
<dbReference type="RefSeq" id="WP_394837797.1">
    <property type="nucleotide sequence ID" value="NZ_CP089929.1"/>
</dbReference>
<dbReference type="InterPro" id="IPR003018">
    <property type="entry name" value="GAF"/>
</dbReference>
<dbReference type="InterPro" id="IPR003607">
    <property type="entry name" value="HD/PDEase_dom"/>
</dbReference>
<proteinExistence type="predicted"/>
<dbReference type="SMART" id="SM00471">
    <property type="entry name" value="HDc"/>
    <property type="match status" value="1"/>
</dbReference>
<dbReference type="PANTHER" id="PTHR45228">
    <property type="entry name" value="CYCLIC DI-GMP PHOSPHODIESTERASE TM_0186-RELATED"/>
    <property type="match status" value="1"/>
</dbReference>
<keyword evidence="7" id="KW-1185">Reference proteome</keyword>
<dbReference type="InterPro" id="IPR052020">
    <property type="entry name" value="Cyclic_di-GMP/3'3'-cGAMP_PDE"/>
</dbReference>
<organism evidence="6 7">
    <name type="scientific">Pendulispora rubella</name>
    <dbReference type="NCBI Taxonomy" id="2741070"/>
    <lineage>
        <taxon>Bacteria</taxon>
        <taxon>Pseudomonadati</taxon>
        <taxon>Myxococcota</taxon>
        <taxon>Myxococcia</taxon>
        <taxon>Myxococcales</taxon>
        <taxon>Sorangiineae</taxon>
        <taxon>Pendulisporaceae</taxon>
        <taxon>Pendulispora</taxon>
    </lineage>
</organism>
<dbReference type="SUPFAM" id="SSF109604">
    <property type="entry name" value="HD-domain/PDEase-like"/>
    <property type="match status" value="1"/>
</dbReference>
<evidence type="ECO:0000256" key="3">
    <source>
        <dbReference type="PROSITE-ProRule" id="PRU00169"/>
    </source>
</evidence>
<protein>
    <submittedName>
        <fullName evidence="6">Response regulator</fullName>
    </submittedName>
</protein>
<dbReference type="InterPro" id="IPR037522">
    <property type="entry name" value="HD_GYP_dom"/>
</dbReference>
<dbReference type="InterPro" id="IPR001789">
    <property type="entry name" value="Sig_transdc_resp-reg_receiver"/>
</dbReference>
<dbReference type="Pfam" id="PF13487">
    <property type="entry name" value="HD_5"/>
    <property type="match status" value="1"/>
</dbReference>
<dbReference type="InterPro" id="IPR029016">
    <property type="entry name" value="GAF-like_dom_sf"/>
</dbReference>
<accession>A0ABZ2LB19</accession>
<dbReference type="PROSITE" id="PS50110">
    <property type="entry name" value="RESPONSE_REGULATORY"/>
    <property type="match status" value="1"/>
</dbReference>
<evidence type="ECO:0000313" key="7">
    <source>
        <dbReference type="Proteomes" id="UP001374803"/>
    </source>
</evidence>
<evidence type="ECO:0000313" key="6">
    <source>
        <dbReference type="EMBL" id="WXB08122.1"/>
    </source>
</evidence>
<dbReference type="Gene3D" id="3.40.50.2300">
    <property type="match status" value="1"/>
</dbReference>
<feature type="domain" description="Response regulatory" evidence="4">
    <location>
        <begin position="11"/>
        <end position="125"/>
    </location>
</feature>
<feature type="domain" description="HD-GYP" evidence="5">
    <location>
        <begin position="303"/>
        <end position="497"/>
    </location>
</feature>
<dbReference type="SUPFAM" id="SSF52172">
    <property type="entry name" value="CheY-like"/>
    <property type="match status" value="1"/>
</dbReference>
<dbReference type="Pfam" id="PF00072">
    <property type="entry name" value="Response_reg"/>
    <property type="match status" value="1"/>
</dbReference>
<reference evidence="6" key="1">
    <citation type="submission" date="2021-12" db="EMBL/GenBank/DDBJ databases">
        <title>Discovery of the Pendulisporaceae a myxobacterial family with distinct sporulation behavior and unique specialized metabolism.</title>
        <authorList>
            <person name="Garcia R."/>
            <person name="Popoff A."/>
            <person name="Bader C.D."/>
            <person name="Loehr J."/>
            <person name="Walesch S."/>
            <person name="Walt C."/>
            <person name="Boldt J."/>
            <person name="Bunk B."/>
            <person name="Haeckl F.J.F.P.J."/>
            <person name="Gunesch A.P."/>
            <person name="Birkelbach J."/>
            <person name="Nuebel U."/>
            <person name="Pietschmann T."/>
            <person name="Bach T."/>
            <person name="Mueller R."/>
        </authorList>
    </citation>
    <scope>NUCLEOTIDE SEQUENCE</scope>
    <source>
        <strain evidence="6">MSr11367</strain>
    </source>
</reference>
<gene>
    <name evidence="6" type="ORF">LVJ94_12875</name>
</gene>
<name>A0ABZ2LB19_9BACT</name>
<dbReference type="PROSITE" id="PS51832">
    <property type="entry name" value="HD_GYP"/>
    <property type="match status" value="1"/>
</dbReference>
<dbReference type="SMART" id="SM00448">
    <property type="entry name" value="REC"/>
    <property type="match status" value="1"/>
</dbReference>
<feature type="modified residue" description="4-aspartylphosphate" evidence="3">
    <location>
        <position position="60"/>
    </location>
</feature>
<dbReference type="Pfam" id="PF13185">
    <property type="entry name" value="GAF_2"/>
    <property type="match status" value="1"/>
</dbReference>
<keyword evidence="1" id="KW-0808">Transferase</keyword>
<dbReference type="Gene3D" id="3.30.450.40">
    <property type="match status" value="1"/>
</dbReference>
<evidence type="ECO:0000259" key="4">
    <source>
        <dbReference type="PROSITE" id="PS50110"/>
    </source>
</evidence>
<dbReference type="PANTHER" id="PTHR45228:SF1">
    <property type="entry name" value="CYCLIC DI-GMP PHOSPHODIESTERASE TM_0186"/>
    <property type="match status" value="1"/>
</dbReference>
<keyword evidence="3" id="KW-0597">Phosphoprotein</keyword>
<dbReference type="Proteomes" id="UP001374803">
    <property type="component" value="Chromosome"/>
</dbReference>
<evidence type="ECO:0000259" key="5">
    <source>
        <dbReference type="PROSITE" id="PS51832"/>
    </source>
</evidence>
<dbReference type="SUPFAM" id="SSF55781">
    <property type="entry name" value="GAF domain-like"/>
    <property type="match status" value="1"/>
</dbReference>
<dbReference type="EMBL" id="CP089983">
    <property type="protein sequence ID" value="WXB08122.1"/>
    <property type="molecule type" value="Genomic_DNA"/>
</dbReference>
<dbReference type="Gene3D" id="1.10.3210.10">
    <property type="entry name" value="Hypothetical protein af1432"/>
    <property type="match status" value="1"/>
</dbReference>
<evidence type="ECO:0000256" key="2">
    <source>
        <dbReference type="ARBA" id="ARBA00022777"/>
    </source>
</evidence>
<dbReference type="SMART" id="SM00065">
    <property type="entry name" value="GAF"/>
    <property type="match status" value="1"/>
</dbReference>
<dbReference type="CDD" id="cd00077">
    <property type="entry name" value="HDc"/>
    <property type="match status" value="1"/>
</dbReference>